<sequence>MTFHEGLKTHLQSGCTTISRAWSVTRRDGVQMGFTDHDCDLTFGGMVHRADTGLTARALQQSTGLSVDNSEATGALSSSAISEADIAAGRFDGAEVASWIVNWANPDERQLLFRGTLGEIRRSGGAFEAELRGLSEALNRPLGRVFQKPCTAVLGDGACGFDVSTPGYAHTAVIETIKDRRVFQFAEPGGFEPGWFQRGRLEVLSGGAQGLTGAIKRDRSEGGSRVIELWEAMRADIVAGDEIRIVAGCDKRFETCRLKFANQLNFQGFPDIPEEDWVMVHPSVATAKAGGSRR</sequence>
<dbReference type="Pfam" id="PF09356">
    <property type="entry name" value="Phage_BR0599"/>
    <property type="match status" value="1"/>
</dbReference>
<keyword evidence="3" id="KW-1185">Reference proteome</keyword>
<dbReference type="OrthoDB" id="1633386at2"/>
<gene>
    <name evidence="2" type="ORF">EDD52_10676</name>
</gene>
<dbReference type="EMBL" id="SLZU01000006">
    <property type="protein sequence ID" value="TCS63808.1"/>
    <property type="molecule type" value="Genomic_DNA"/>
</dbReference>
<comment type="caution">
    <text evidence="2">The sequence shown here is derived from an EMBL/GenBank/DDBJ whole genome shotgun (WGS) entry which is preliminary data.</text>
</comment>
<organism evidence="2 3">
    <name type="scientific">Primorskyibacter sedentarius</name>
    <dbReference type="NCBI Taxonomy" id="745311"/>
    <lineage>
        <taxon>Bacteria</taxon>
        <taxon>Pseudomonadati</taxon>
        <taxon>Pseudomonadota</taxon>
        <taxon>Alphaproteobacteria</taxon>
        <taxon>Rhodobacterales</taxon>
        <taxon>Roseobacteraceae</taxon>
        <taxon>Primorskyibacter</taxon>
    </lineage>
</organism>
<dbReference type="Pfam" id="PF09931">
    <property type="entry name" value="Phage_phiJL001_Gp84_N"/>
    <property type="match status" value="1"/>
</dbReference>
<feature type="domain" description="Bacteriophage phiJL001 Gp84 C-terminal" evidence="1">
    <location>
        <begin position="194"/>
        <end position="276"/>
    </location>
</feature>
<evidence type="ECO:0000313" key="3">
    <source>
        <dbReference type="Proteomes" id="UP000295696"/>
    </source>
</evidence>
<accession>A0A4R3JCV6</accession>
<reference evidence="2 3" key="1">
    <citation type="submission" date="2019-03" db="EMBL/GenBank/DDBJ databases">
        <title>Genomic Encyclopedia of Type Strains, Phase IV (KMG-IV): sequencing the most valuable type-strain genomes for metagenomic binning, comparative biology and taxonomic classification.</title>
        <authorList>
            <person name="Goeker M."/>
        </authorList>
    </citation>
    <scope>NUCLEOTIDE SEQUENCE [LARGE SCALE GENOMIC DNA]</scope>
    <source>
        <strain evidence="2 3">DSM 104836</strain>
    </source>
</reference>
<name>A0A4R3JCV6_9RHOB</name>
<protein>
    <submittedName>
        <fullName evidence="2">Putative phage protein (TIGR02218 family)</fullName>
    </submittedName>
</protein>
<evidence type="ECO:0000259" key="1">
    <source>
        <dbReference type="Pfam" id="PF09356"/>
    </source>
</evidence>
<proteinExistence type="predicted"/>
<dbReference type="NCBIfam" id="TIGR02218">
    <property type="entry name" value="phg_TIGR02218"/>
    <property type="match status" value="1"/>
</dbReference>
<dbReference type="InterPro" id="IPR011928">
    <property type="entry name" value="Phage_phiJL001_Gp84"/>
</dbReference>
<dbReference type="InterPro" id="IPR018964">
    <property type="entry name" value="Phage_phiJL001_Gp84_C"/>
</dbReference>
<dbReference type="Proteomes" id="UP000295696">
    <property type="component" value="Unassembled WGS sequence"/>
</dbReference>
<dbReference type="AlphaFoldDB" id="A0A4R3JCV6"/>
<evidence type="ECO:0000313" key="2">
    <source>
        <dbReference type="EMBL" id="TCS63808.1"/>
    </source>
</evidence>
<dbReference type="RefSeq" id="WP_132244673.1">
    <property type="nucleotide sequence ID" value="NZ_SLZU01000006.1"/>
</dbReference>